<evidence type="ECO:0000256" key="4">
    <source>
        <dbReference type="ARBA" id="ARBA00022737"/>
    </source>
</evidence>
<reference evidence="9" key="1">
    <citation type="submission" date="2022-12" db="EMBL/GenBank/DDBJ databases">
        <title>Paraconexibacter alkalitolerans sp. nov. and Baekduia alba sp. nov., isolated from soil and emended description of the genera Paraconexibacter (Chun et al., 2020) and Baekduia (An et al., 2020).</title>
        <authorList>
            <person name="Vieira S."/>
            <person name="Huber K.J."/>
            <person name="Geppert A."/>
            <person name="Wolf J."/>
            <person name="Neumann-Schaal M."/>
            <person name="Muesken M."/>
            <person name="Overmann J."/>
        </authorList>
    </citation>
    <scope>NUCLEOTIDE SEQUENCE</scope>
    <source>
        <strain evidence="9">AEG42_29</strain>
    </source>
</reference>
<dbReference type="Gene3D" id="3.10.180.10">
    <property type="entry name" value="2,3-Dihydroxybiphenyl 1,2-Dioxygenase, domain 1"/>
    <property type="match status" value="2"/>
</dbReference>
<dbReference type="EMBL" id="CP114014">
    <property type="protein sequence ID" value="XAY07394.1"/>
    <property type="molecule type" value="Genomic_DNA"/>
</dbReference>
<dbReference type="GO" id="GO:0046872">
    <property type="term" value="F:metal ion binding"/>
    <property type="evidence" value="ECO:0007669"/>
    <property type="project" value="UniProtKB-KW"/>
</dbReference>
<feature type="domain" description="VOC" evidence="8">
    <location>
        <begin position="6"/>
        <end position="120"/>
    </location>
</feature>
<keyword evidence="6" id="KW-0223">Dioxygenase</keyword>
<dbReference type="RefSeq" id="WP_354698589.1">
    <property type="nucleotide sequence ID" value="NZ_CP114014.1"/>
</dbReference>
<dbReference type="AlphaFoldDB" id="A0AAU7B0F6"/>
<organism evidence="9">
    <name type="scientific">Paraconexibacter sp. AEG42_29</name>
    <dbReference type="NCBI Taxonomy" id="2997339"/>
    <lineage>
        <taxon>Bacteria</taxon>
        <taxon>Bacillati</taxon>
        <taxon>Actinomycetota</taxon>
        <taxon>Thermoleophilia</taxon>
        <taxon>Solirubrobacterales</taxon>
        <taxon>Paraconexibacteraceae</taxon>
        <taxon>Paraconexibacter</taxon>
    </lineage>
</organism>
<dbReference type="InterPro" id="IPR054560">
    <property type="entry name" value="XylE-like_N"/>
</dbReference>
<dbReference type="PANTHER" id="PTHR21366">
    <property type="entry name" value="GLYOXALASE FAMILY PROTEIN"/>
    <property type="match status" value="1"/>
</dbReference>
<dbReference type="Pfam" id="PF00903">
    <property type="entry name" value="Glyoxalase"/>
    <property type="match status" value="1"/>
</dbReference>
<feature type="domain" description="VOC" evidence="8">
    <location>
        <begin position="150"/>
        <end position="274"/>
    </location>
</feature>
<protein>
    <submittedName>
        <fullName evidence="9">Manganese-dependent 2,3-dihydroxybiphenyl 1,2-dioxygenase</fullName>
        <ecNumber evidence="9">1.13.11.39</ecNumber>
    </submittedName>
</protein>
<sequence length="324" mass="36055">MPSISKLGHVALTTPDMEKSLWFWRDVVGLEEVERHEETVFLRAWGEFEHHSLSLKEGPAGVDHVGWRAGSQADVDAYAQALAAAGADVQAVEAGAERGQGAAVRFDVPGGEWPFEIYFDIDRPQAPEDRRSRLKNQTARSHARGISPRTIDHVNLWCANPQEPRDWVRDNLGFRANEEIVPTGGPLPLVGTWMAVTSLVHDLGILADPAQQQGRFHHIAYYLDNSQDILRAMDILAEHGIRPDLGPGRHGISQATFCYVRDPGSGHRLELFSGGYHIYDPDWETVVWTEHDLQDGLIWWGPEYMPGAGQPLDETTPCHARAAV</sequence>
<name>A0AAU7B0F6_9ACTN</name>
<dbReference type="SUPFAM" id="SSF54593">
    <property type="entry name" value="Glyoxalase/Bleomycin resistance protein/Dihydroxybiphenyl dioxygenase"/>
    <property type="match status" value="1"/>
</dbReference>
<comment type="subunit">
    <text evidence="2">Homotetramer.</text>
</comment>
<keyword evidence="3" id="KW-0479">Metal-binding</keyword>
<dbReference type="EC" id="1.13.11.39" evidence="9"/>
<dbReference type="Pfam" id="PF22247">
    <property type="entry name" value="Diox-like_N"/>
    <property type="match status" value="1"/>
</dbReference>
<evidence type="ECO:0000313" key="9">
    <source>
        <dbReference type="EMBL" id="XAY07394.1"/>
    </source>
</evidence>
<evidence type="ECO:0000256" key="1">
    <source>
        <dbReference type="ARBA" id="ARBA00008784"/>
    </source>
</evidence>
<evidence type="ECO:0000256" key="6">
    <source>
        <dbReference type="ARBA" id="ARBA00022964"/>
    </source>
</evidence>
<dbReference type="InterPro" id="IPR037523">
    <property type="entry name" value="VOC_core"/>
</dbReference>
<keyword evidence="5" id="KW-0058">Aromatic hydrocarbons catabolism</keyword>
<dbReference type="InterPro" id="IPR029068">
    <property type="entry name" value="Glyas_Bleomycin-R_OHBP_Dase"/>
</dbReference>
<gene>
    <name evidence="9" type="primary">bphC_3</name>
    <name evidence="9" type="ORF">DSM112329_04275</name>
</gene>
<evidence type="ECO:0000256" key="7">
    <source>
        <dbReference type="ARBA" id="ARBA00023002"/>
    </source>
</evidence>
<comment type="similarity">
    <text evidence="1">Belongs to the extradiol ring-cleavage dioxygenase family.</text>
</comment>
<dbReference type="InterPro" id="IPR050383">
    <property type="entry name" value="GlyoxalaseI/FosfomycinResist"/>
</dbReference>
<evidence type="ECO:0000256" key="2">
    <source>
        <dbReference type="ARBA" id="ARBA00011881"/>
    </source>
</evidence>
<evidence type="ECO:0000256" key="3">
    <source>
        <dbReference type="ARBA" id="ARBA00022723"/>
    </source>
</evidence>
<dbReference type="PROSITE" id="PS51819">
    <property type="entry name" value="VOC"/>
    <property type="match status" value="2"/>
</dbReference>
<keyword evidence="4" id="KW-0677">Repeat</keyword>
<evidence type="ECO:0000256" key="5">
    <source>
        <dbReference type="ARBA" id="ARBA00022797"/>
    </source>
</evidence>
<dbReference type="GO" id="GO:0018583">
    <property type="term" value="F:biphenyl-2,3-diol 1,2-dioxygenase activity"/>
    <property type="evidence" value="ECO:0007669"/>
    <property type="project" value="UniProtKB-EC"/>
</dbReference>
<keyword evidence="7 9" id="KW-0560">Oxidoreductase</keyword>
<dbReference type="KEGG" id="parq:DSM112329_04275"/>
<proteinExistence type="inferred from homology"/>
<dbReference type="InterPro" id="IPR004360">
    <property type="entry name" value="Glyas_Fos-R_dOase_dom"/>
</dbReference>
<accession>A0AAU7B0F6</accession>
<evidence type="ECO:0000259" key="8">
    <source>
        <dbReference type="PROSITE" id="PS51819"/>
    </source>
</evidence>